<accession>K6PLG8</accession>
<dbReference type="EMBL" id="AENY02000005">
    <property type="protein sequence ID" value="EKP93717.1"/>
    <property type="molecule type" value="Genomic_DNA"/>
</dbReference>
<reference evidence="3" key="1">
    <citation type="submission" date="2010-10" db="EMBL/GenBank/DDBJ databases">
        <authorList>
            <consortium name="US DOE Joint Genome Institute (JGI-PGF)"/>
            <person name="Lucas S."/>
            <person name="Copeland A."/>
            <person name="Lapidus A."/>
            <person name="Bruce D."/>
            <person name="Goodwin L."/>
            <person name="Pitluck S."/>
            <person name="Kyrpides N."/>
            <person name="Mavromatis K."/>
            <person name="Detter J.C."/>
            <person name="Han C."/>
            <person name="Land M."/>
            <person name="Hauser L."/>
            <person name="Markowitz V."/>
            <person name="Cheng J.-F."/>
            <person name="Hugenholtz P."/>
            <person name="Woyke T."/>
            <person name="Wu D."/>
            <person name="Pukall R."/>
            <person name="Wahrenburg C."/>
            <person name="Brambilla E."/>
            <person name="Klenk H.-P."/>
            <person name="Eisen J.A."/>
        </authorList>
    </citation>
    <scope>NUCLEOTIDE SEQUENCE [LARGE SCALE GENOMIC DNA]</scope>
    <source>
        <strain evidence="3">DSM 13965</strain>
    </source>
</reference>
<feature type="transmembrane region" description="Helical" evidence="1">
    <location>
        <begin position="146"/>
        <end position="172"/>
    </location>
</feature>
<dbReference type="Proteomes" id="UP000005710">
    <property type="component" value="Unassembled WGS sequence"/>
</dbReference>
<feature type="transmembrane region" description="Helical" evidence="1">
    <location>
        <begin position="60"/>
        <end position="81"/>
    </location>
</feature>
<dbReference type="AlphaFoldDB" id="K6PLG8"/>
<proteinExistence type="predicted"/>
<evidence type="ECO:0000313" key="4">
    <source>
        <dbReference type="Proteomes" id="UP000005710"/>
    </source>
</evidence>
<keyword evidence="1" id="KW-1133">Transmembrane helix</keyword>
<comment type="caution">
    <text evidence="3">The sequence shown here is derived from an EMBL/GenBank/DDBJ whole genome shotgun (WGS) entry which is preliminary data.</text>
</comment>
<dbReference type="InterPro" id="IPR011642">
    <property type="entry name" value="Gate_dom"/>
</dbReference>
<reference evidence="3" key="2">
    <citation type="submission" date="2012-10" db="EMBL/GenBank/DDBJ databases">
        <title>Improved high-quality draft of Thermaerobacter subterraneus C21, DSM 13965.</title>
        <authorList>
            <consortium name="DOE Joint Genome Institute"/>
            <person name="Eisen J."/>
            <person name="Huntemann M."/>
            <person name="Wei C.-L."/>
            <person name="Han J."/>
            <person name="Detter J.C."/>
            <person name="Han C."/>
            <person name="Tapia R."/>
            <person name="Chen A."/>
            <person name="Kyrpides N."/>
            <person name="Mavromatis K."/>
            <person name="Markowitz V."/>
            <person name="Szeto E."/>
            <person name="Ivanova N."/>
            <person name="Mikhailova N."/>
            <person name="Ovchinnikova G."/>
            <person name="Pagani I."/>
            <person name="Pati A."/>
            <person name="Goodwin L."/>
            <person name="Nordberg H.P."/>
            <person name="Cantor M.N."/>
            <person name="Hua S.X."/>
            <person name="Woyke T."/>
            <person name="Eisen J."/>
            <person name="Klenk H.-P."/>
        </authorList>
    </citation>
    <scope>NUCLEOTIDE SEQUENCE [LARGE SCALE GENOMIC DNA]</scope>
    <source>
        <strain evidence="3">DSM 13965</strain>
    </source>
</reference>
<feature type="domain" description="Nucleoside transporter/FeoB GTPase Gate" evidence="2">
    <location>
        <begin position="236"/>
        <end position="330"/>
    </location>
</feature>
<feature type="transmembrane region" description="Helical" evidence="1">
    <location>
        <begin position="255"/>
        <end position="274"/>
    </location>
</feature>
<feature type="transmembrane region" description="Helical" evidence="1">
    <location>
        <begin position="389"/>
        <end position="410"/>
    </location>
</feature>
<keyword evidence="1" id="KW-0812">Transmembrane</keyword>
<feature type="transmembrane region" description="Helical" evidence="1">
    <location>
        <begin position="344"/>
        <end position="369"/>
    </location>
</feature>
<evidence type="ECO:0000256" key="1">
    <source>
        <dbReference type="SAM" id="Phobius"/>
    </source>
</evidence>
<name>K6PLG8_9FIRM</name>
<feature type="transmembrane region" description="Helical" evidence="1">
    <location>
        <begin position="232"/>
        <end position="249"/>
    </location>
</feature>
<protein>
    <submittedName>
        <fullName evidence="3">Sporulation integral membrane protein YlbJ</fullName>
    </submittedName>
</protein>
<evidence type="ECO:0000259" key="2">
    <source>
        <dbReference type="Pfam" id="PF07670"/>
    </source>
</evidence>
<dbReference type="STRING" id="867903.ThesuDRAFT_00314"/>
<dbReference type="InterPro" id="IPR014226">
    <property type="entry name" value="Spore_IM_YlbJ"/>
</dbReference>
<sequence length="419" mass="43627">MPGRRGVGRVRCGGMPVRESPLTHLLVAAVVGLVLAMVVYPETAFAAAVAGLKVWWDVVFPALLPFFIGAQILMALGVVHFMGVLMEPFMRPLFNVPGTGAFVVAVGLASGYPLGAVITARMRRQGLLSKTEAERLMSFSNTADPLFMAGAVAVGMFSTASVAGPIMAGHYLGALATGLALRFWRGGSDRSEALDGEEGWLLARAWRAMVRARREDGRPFGQVLGDAVRDSINTLLLVGGLIILMSVVIQVLDRAGILTAVGGLFLLVLHPLGLDPSLTRSLISGLFELTLGTQAAAQAPAPLFDRLVIAGAVIAWSGLSVHAQVAAIIQGTGLSIGPYIAARAFHAVAAGALTALWMAWFPVAAPAFLPALAWAAPGPLPWLGRLVAGAFHFLVAVGALAAVAAVTQLLRARAASGLR</sequence>
<dbReference type="NCBIfam" id="TIGR02871">
    <property type="entry name" value="spore_ylbJ"/>
    <property type="match status" value="1"/>
</dbReference>
<organism evidence="3 4">
    <name type="scientific">Thermaerobacter subterraneus DSM 13965</name>
    <dbReference type="NCBI Taxonomy" id="867903"/>
    <lineage>
        <taxon>Bacteria</taxon>
        <taxon>Bacillati</taxon>
        <taxon>Bacillota</taxon>
        <taxon>Clostridia</taxon>
        <taxon>Eubacteriales</taxon>
        <taxon>Clostridiales Family XVII. Incertae Sedis</taxon>
        <taxon>Thermaerobacter</taxon>
    </lineage>
</organism>
<evidence type="ECO:0000313" key="3">
    <source>
        <dbReference type="EMBL" id="EKP93717.1"/>
    </source>
</evidence>
<keyword evidence="1" id="KW-0472">Membrane</keyword>
<feature type="transmembrane region" description="Helical" evidence="1">
    <location>
        <begin position="93"/>
        <end position="114"/>
    </location>
</feature>
<keyword evidence="4" id="KW-1185">Reference proteome</keyword>
<feature type="domain" description="Nucleoside transporter/FeoB GTPase Gate" evidence="2">
    <location>
        <begin position="58"/>
        <end position="156"/>
    </location>
</feature>
<gene>
    <name evidence="3" type="ORF">ThesuDRAFT_00314</name>
</gene>
<dbReference type="eggNOG" id="COG3314">
    <property type="taxonomic scope" value="Bacteria"/>
</dbReference>
<dbReference type="HOGENOM" id="CLU_051469_1_0_9"/>
<dbReference type="Pfam" id="PF07670">
    <property type="entry name" value="Gate"/>
    <property type="match status" value="2"/>
</dbReference>